<proteinExistence type="predicted"/>
<feature type="transmembrane region" description="Helical" evidence="1">
    <location>
        <begin position="6"/>
        <end position="25"/>
    </location>
</feature>
<evidence type="ECO:0000313" key="2">
    <source>
        <dbReference type="EMBL" id="RVU70923.1"/>
    </source>
</evidence>
<dbReference type="NCBIfam" id="NF040508">
    <property type="entry name" value="LVIS_2131_fam"/>
    <property type="match status" value="1"/>
</dbReference>
<evidence type="ECO:0000313" key="3">
    <source>
        <dbReference type="Proteomes" id="UP000288291"/>
    </source>
</evidence>
<dbReference type="RefSeq" id="WP_103661361.1">
    <property type="nucleotide sequence ID" value="NZ_ML136879.1"/>
</dbReference>
<reference evidence="2 3" key="1">
    <citation type="submission" date="2018-12" db="EMBL/GenBank/DDBJ databases">
        <authorList>
            <person name="Meng J."/>
        </authorList>
    </citation>
    <scope>NUCLEOTIDE SEQUENCE [LARGE SCALE GENOMIC DNA]</scope>
    <source>
        <strain evidence="2 3">HT111-2</strain>
    </source>
</reference>
<protein>
    <submittedName>
        <fullName evidence="2">Uncharacterized protein</fullName>
    </submittedName>
</protein>
<keyword evidence="3" id="KW-1185">Reference proteome</keyword>
<dbReference type="Proteomes" id="UP000288291">
    <property type="component" value="Unassembled WGS sequence"/>
</dbReference>
<dbReference type="AlphaFoldDB" id="A0A437SVH9"/>
<keyword evidence="1" id="KW-0812">Transmembrane</keyword>
<dbReference type="EMBL" id="RXIA01000011">
    <property type="protein sequence ID" value="RVU70923.1"/>
    <property type="molecule type" value="Genomic_DNA"/>
</dbReference>
<name>A0A437SVH9_9LACO</name>
<sequence length="206" mass="23789">MSWNLLGVLLWVVIILYLVFIVQNIRRRRIKMIIKQHKRFTWMNFGIDLAEIVIFIVALVGMFNLCVWDNPDLEDNSRISANIKYEPLVMNTGTGNSSYVTVSSAKKKMGSQTYTYYRPGSKTTVSGNDASIVYGEHPSDVNAARIPYQKKKLKAMDQKYQRAYVAIYTARYKKNWQNGLGMHAGRLATKYYLIRVPDQSFIKQVK</sequence>
<accession>A0A437SVH9</accession>
<keyword evidence="1" id="KW-0472">Membrane</keyword>
<organism evidence="2 3">
    <name type="scientific">Lactobacillus xujianguonis</name>
    <dbReference type="NCBI Taxonomy" id="2495899"/>
    <lineage>
        <taxon>Bacteria</taxon>
        <taxon>Bacillati</taxon>
        <taxon>Bacillota</taxon>
        <taxon>Bacilli</taxon>
        <taxon>Lactobacillales</taxon>
        <taxon>Lactobacillaceae</taxon>
        <taxon>Lactobacillus</taxon>
    </lineage>
</organism>
<gene>
    <name evidence="2" type="ORF">EJK17_05045</name>
</gene>
<evidence type="ECO:0000256" key="1">
    <source>
        <dbReference type="SAM" id="Phobius"/>
    </source>
</evidence>
<comment type="caution">
    <text evidence="2">The sequence shown here is derived from an EMBL/GenBank/DDBJ whole genome shotgun (WGS) entry which is preliminary data.</text>
</comment>
<dbReference type="InterPro" id="IPR049731">
    <property type="entry name" value="LVIS_2131-like"/>
</dbReference>
<feature type="transmembrane region" description="Helical" evidence="1">
    <location>
        <begin position="45"/>
        <end position="65"/>
    </location>
</feature>
<keyword evidence="1" id="KW-1133">Transmembrane helix</keyword>